<evidence type="ECO:0000313" key="3">
    <source>
        <dbReference type="Proteomes" id="UP000198393"/>
    </source>
</evidence>
<feature type="transmembrane region" description="Helical" evidence="1">
    <location>
        <begin position="68"/>
        <end position="88"/>
    </location>
</feature>
<dbReference type="OrthoDB" id="675847at2"/>
<reference evidence="2 3" key="1">
    <citation type="submission" date="2017-06" db="EMBL/GenBank/DDBJ databases">
        <authorList>
            <person name="Kim H.J."/>
            <person name="Triplett B.A."/>
        </authorList>
    </citation>
    <scope>NUCLEOTIDE SEQUENCE [LARGE SCALE GENOMIC DNA]</scope>
    <source>
        <strain evidence="2 3">DSM 19307</strain>
    </source>
</reference>
<feature type="transmembrane region" description="Helical" evidence="1">
    <location>
        <begin position="100"/>
        <end position="122"/>
    </location>
</feature>
<feature type="transmembrane region" description="Helical" evidence="1">
    <location>
        <begin position="202"/>
        <end position="230"/>
    </location>
</feature>
<keyword evidence="3" id="KW-1185">Reference proteome</keyword>
<proteinExistence type="predicted"/>
<organism evidence="2 3">
    <name type="scientific">Ekhidna lutea</name>
    <dbReference type="NCBI Taxonomy" id="447679"/>
    <lineage>
        <taxon>Bacteria</taxon>
        <taxon>Pseudomonadati</taxon>
        <taxon>Bacteroidota</taxon>
        <taxon>Cytophagia</taxon>
        <taxon>Cytophagales</taxon>
        <taxon>Reichenbachiellaceae</taxon>
        <taxon>Ekhidna</taxon>
    </lineage>
</organism>
<accession>A0A239LWI6</accession>
<protein>
    <submittedName>
        <fullName evidence="2">Uncharacterized protein</fullName>
    </submittedName>
</protein>
<evidence type="ECO:0000313" key="2">
    <source>
        <dbReference type="EMBL" id="SNT34886.1"/>
    </source>
</evidence>
<sequence>MEDVPGYVAGTFIAIVIALLGFIYYAVSYATPGKKNITSALVITLLVGWIFIVCVLVFEGFYTNLSGIPRIPITAGIAFSSILFIFIIPRSRALIAQMPITTLHYIHIVRIPLQMVLWWLAISKAMPMDVTFEGSNLDIISGISAPFAAVFLVGSRTKNRIGAIFWNVMSLALLIIFVRMAIGYTPYFYTPSLSNVANLAVFFFPYILLPTFIIPVLIFSHLVSLLQLFFKTDQSQY</sequence>
<dbReference type="Proteomes" id="UP000198393">
    <property type="component" value="Unassembled WGS sequence"/>
</dbReference>
<gene>
    <name evidence="2" type="ORF">SAMN05421640_3450</name>
</gene>
<keyword evidence="1" id="KW-0472">Membrane</keyword>
<keyword evidence="1" id="KW-1133">Transmembrane helix</keyword>
<name>A0A239LWI6_EKHLU</name>
<feature type="transmembrane region" description="Helical" evidence="1">
    <location>
        <begin position="6"/>
        <end position="27"/>
    </location>
</feature>
<feature type="transmembrane region" description="Helical" evidence="1">
    <location>
        <begin position="134"/>
        <end position="154"/>
    </location>
</feature>
<dbReference type="RefSeq" id="WP_089358123.1">
    <property type="nucleotide sequence ID" value="NZ_FZPD01000006.1"/>
</dbReference>
<keyword evidence="1" id="KW-0812">Transmembrane</keyword>
<evidence type="ECO:0000256" key="1">
    <source>
        <dbReference type="SAM" id="Phobius"/>
    </source>
</evidence>
<feature type="transmembrane region" description="Helical" evidence="1">
    <location>
        <begin position="39"/>
        <end position="62"/>
    </location>
</feature>
<dbReference type="EMBL" id="FZPD01000006">
    <property type="protein sequence ID" value="SNT34886.1"/>
    <property type="molecule type" value="Genomic_DNA"/>
</dbReference>
<dbReference type="AlphaFoldDB" id="A0A239LWI6"/>
<feature type="transmembrane region" description="Helical" evidence="1">
    <location>
        <begin position="161"/>
        <end position="182"/>
    </location>
</feature>